<organism evidence="2 3">
    <name type="scientific">Pristionchus fissidentatus</name>
    <dbReference type="NCBI Taxonomy" id="1538716"/>
    <lineage>
        <taxon>Eukaryota</taxon>
        <taxon>Metazoa</taxon>
        <taxon>Ecdysozoa</taxon>
        <taxon>Nematoda</taxon>
        <taxon>Chromadorea</taxon>
        <taxon>Rhabditida</taxon>
        <taxon>Rhabditina</taxon>
        <taxon>Diplogasteromorpha</taxon>
        <taxon>Diplogasteroidea</taxon>
        <taxon>Neodiplogasteridae</taxon>
        <taxon>Pristionchus</taxon>
    </lineage>
</organism>
<protein>
    <submittedName>
        <fullName evidence="2">Uncharacterized protein</fullName>
    </submittedName>
</protein>
<comment type="caution">
    <text evidence="2">The sequence shown here is derived from an EMBL/GenBank/DDBJ whole genome shotgun (WGS) entry which is preliminary data.</text>
</comment>
<evidence type="ECO:0000313" key="3">
    <source>
        <dbReference type="Proteomes" id="UP001432322"/>
    </source>
</evidence>
<accession>A0AAV5V399</accession>
<keyword evidence="1" id="KW-0472">Membrane</keyword>
<dbReference type="EMBL" id="BTSY01000002">
    <property type="protein sequence ID" value="GMT14060.1"/>
    <property type="molecule type" value="Genomic_DNA"/>
</dbReference>
<evidence type="ECO:0000256" key="1">
    <source>
        <dbReference type="SAM" id="Phobius"/>
    </source>
</evidence>
<evidence type="ECO:0000313" key="2">
    <source>
        <dbReference type="EMBL" id="GMT14060.1"/>
    </source>
</evidence>
<proteinExistence type="predicted"/>
<sequence>HTLCCGAHVKVAAWVIAIINIISTVAIFRMFLTAAAKQVVFVLVVVAIIAAVFADAVGNERSCSIIIAIILMVI</sequence>
<feature type="transmembrane region" description="Helical" evidence="1">
    <location>
        <begin position="12"/>
        <end position="32"/>
    </location>
</feature>
<keyword evidence="1" id="KW-0812">Transmembrane</keyword>
<feature type="transmembrane region" description="Helical" evidence="1">
    <location>
        <begin position="39"/>
        <end position="58"/>
    </location>
</feature>
<dbReference type="AlphaFoldDB" id="A0AAV5V399"/>
<feature type="non-terminal residue" evidence="2">
    <location>
        <position position="1"/>
    </location>
</feature>
<keyword evidence="3" id="KW-1185">Reference proteome</keyword>
<keyword evidence="1" id="KW-1133">Transmembrane helix</keyword>
<feature type="non-terminal residue" evidence="2">
    <location>
        <position position="74"/>
    </location>
</feature>
<reference evidence="2" key="1">
    <citation type="submission" date="2023-10" db="EMBL/GenBank/DDBJ databases">
        <title>Genome assembly of Pristionchus species.</title>
        <authorList>
            <person name="Yoshida K."/>
            <person name="Sommer R.J."/>
        </authorList>
    </citation>
    <scope>NUCLEOTIDE SEQUENCE</scope>
    <source>
        <strain evidence="2">RS5133</strain>
    </source>
</reference>
<dbReference type="Proteomes" id="UP001432322">
    <property type="component" value="Unassembled WGS sequence"/>
</dbReference>
<gene>
    <name evidence="2" type="ORF">PFISCL1PPCAC_5357</name>
</gene>
<name>A0AAV5V399_9BILA</name>